<dbReference type="PhylomeDB" id="A0A0A2IHP8"/>
<evidence type="ECO:0000313" key="1">
    <source>
        <dbReference type="EMBL" id="KGO55292.1"/>
    </source>
</evidence>
<dbReference type="Gene3D" id="3.20.19.10">
    <property type="entry name" value="Aconitase, domain 4"/>
    <property type="match status" value="1"/>
</dbReference>
<dbReference type="RefSeq" id="XP_016597487.1">
    <property type="nucleotide sequence ID" value="XM_016740153.1"/>
</dbReference>
<protein>
    <submittedName>
        <fullName evidence="1">Aconitase/3-isopropylmalate dehydratase large subunit, alpha/beta/alpha</fullName>
    </submittedName>
</protein>
<dbReference type="InterPro" id="IPR015928">
    <property type="entry name" value="Aconitase/3IPM_dehydase_swvl"/>
</dbReference>
<gene>
    <name evidence="1" type="ORF">PEX2_028780</name>
</gene>
<dbReference type="Proteomes" id="UP000030143">
    <property type="component" value="Unassembled WGS sequence"/>
</dbReference>
<proteinExistence type="predicted"/>
<dbReference type="GeneID" id="27675572"/>
<reference evidence="1 2" key="1">
    <citation type="journal article" date="2015" name="Mol. Plant Microbe Interact.">
        <title>Genome, transcriptome, and functional analyses of Penicillium expansum provide new insights into secondary metabolism and pathogenicity.</title>
        <authorList>
            <person name="Ballester A.R."/>
            <person name="Marcet-Houben M."/>
            <person name="Levin E."/>
            <person name="Sela N."/>
            <person name="Selma-Lazaro C."/>
            <person name="Carmona L."/>
            <person name="Wisniewski M."/>
            <person name="Droby S."/>
            <person name="Gonzalez-Candelas L."/>
            <person name="Gabaldon T."/>
        </authorList>
    </citation>
    <scope>NUCLEOTIDE SEQUENCE [LARGE SCALE GENOMIC DNA]</scope>
    <source>
        <strain evidence="1 2">MD-8</strain>
    </source>
</reference>
<keyword evidence="2" id="KW-1185">Reference proteome</keyword>
<dbReference type="STRING" id="27334.A0A0A2IHP8"/>
<dbReference type="VEuPathDB" id="FungiDB:PEXP_053900"/>
<evidence type="ECO:0000313" key="2">
    <source>
        <dbReference type="Proteomes" id="UP000030143"/>
    </source>
</evidence>
<sequence>MDFKPDADVEYTAVHEIDLANVGSFIARYPKPDDVVPVTERRGNGAKWMFYWGLHYHRRRSDPRAVTHRQKQTKQRKLYKTGGKNTAILQRKVQRIGDFIDMDAVRVYFLLMFGEVSELTVVFQLATAEFLINIGNNRNAGICCLVHTDPQFCEQAKQGFNVVVGGKGFGCESSREQAVMALLSKSNPTTILSIGIRDF</sequence>
<dbReference type="EMBL" id="JQFZ01000200">
    <property type="protein sequence ID" value="KGO55292.1"/>
    <property type="molecule type" value="Genomic_DNA"/>
</dbReference>
<dbReference type="InterPro" id="IPR036008">
    <property type="entry name" value="Aconitase_4Fe-4S_dom"/>
</dbReference>
<organism evidence="1 2">
    <name type="scientific">Penicillium expansum</name>
    <name type="common">Blue mold rot fungus</name>
    <dbReference type="NCBI Taxonomy" id="27334"/>
    <lineage>
        <taxon>Eukaryota</taxon>
        <taxon>Fungi</taxon>
        <taxon>Dikarya</taxon>
        <taxon>Ascomycota</taxon>
        <taxon>Pezizomycotina</taxon>
        <taxon>Eurotiomycetes</taxon>
        <taxon>Eurotiomycetidae</taxon>
        <taxon>Eurotiales</taxon>
        <taxon>Aspergillaceae</taxon>
        <taxon>Penicillium</taxon>
    </lineage>
</organism>
<dbReference type="SUPFAM" id="SSF52016">
    <property type="entry name" value="LeuD/IlvD-like"/>
    <property type="match status" value="1"/>
</dbReference>
<dbReference type="SUPFAM" id="SSF53732">
    <property type="entry name" value="Aconitase iron-sulfur domain"/>
    <property type="match status" value="1"/>
</dbReference>
<comment type="caution">
    <text evidence="1">The sequence shown here is derived from an EMBL/GenBank/DDBJ whole genome shotgun (WGS) entry which is preliminary data.</text>
</comment>
<dbReference type="AlphaFoldDB" id="A0A0A2IHP8"/>
<dbReference type="HOGENOM" id="CLU_1372610_0_0_1"/>
<name>A0A0A2IHP8_PENEN</name>
<accession>A0A0A2IHP8</accession>
<dbReference type="OrthoDB" id="419183at2759"/>